<evidence type="ECO:0000313" key="3">
    <source>
        <dbReference type="Proteomes" id="UP000223913"/>
    </source>
</evidence>
<dbReference type="GO" id="GO:0016747">
    <property type="term" value="F:acyltransferase activity, transferring groups other than amino-acyl groups"/>
    <property type="evidence" value="ECO:0007669"/>
    <property type="project" value="InterPro"/>
</dbReference>
<dbReference type="PROSITE" id="PS51186">
    <property type="entry name" value="GNAT"/>
    <property type="match status" value="1"/>
</dbReference>
<reference evidence="2 3" key="1">
    <citation type="submission" date="2017-10" db="EMBL/GenBank/DDBJ databases">
        <title>The draft genome sequence of Lewinella nigricans NBRC 102662.</title>
        <authorList>
            <person name="Wang K."/>
        </authorList>
    </citation>
    <scope>NUCLEOTIDE SEQUENCE [LARGE SCALE GENOMIC DNA]</scope>
    <source>
        <strain evidence="2 3">NBRC 102662</strain>
    </source>
</reference>
<dbReference type="Pfam" id="PF00583">
    <property type="entry name" value="Acetyltransf_1"/>
    <property type="match status" value="1"/>
</dbReference>
<keyword evidence="3" id="KW-1185">Reference proteome</keyword>
<dbReference type="OrthoDB" id="1494196at2"/>
<dbReference type="AlphaFoldDB" id="A0A2D0N097"/>
<feature type="domain" description="N-acetyltransferase" evidence="1">
    <location>
        <begin position="6"/>
        <end position="140"/>
    </location>
</feature>
<dbReference type="SUPFAM" id="SSF55729">
    <property type="entry name" value="Acyl-CoA N-acyltransferases (Nat)"/>
    <property type="match status" value="1"/>
</dbReference>
<organism evidence="2 3">
    <name type="scientific">Flavilitoribacter nigricans (strain ATCC 23147 / DSM 23189 / NBRC 102662 / NCIMB 1420 / SS-2)</name>
    <name type="common">Lewinella nigricans</name>
    <dbReference type="NCBI Taxonomy" id="1122177"/>
    <lineage>
        <taxon>Bacteria</taxon>
        <taxon>Pseudomonadati</taxon>
        <taxon>Bacteroidota</taxon>
        <taxon>Saprospiria</taxon>
        <taxon>Saprospirales</taxon>
        <taxon>Lewinellaceae</taxon>
        <taxon>Flavilitoribacter</taxon>
    </lineage>
</organism>
<evidence type="ECO:0000313" key="2">
    <source>
        <dbReference type="EMBL" id="PHN01808.1"/>
    </source>
</evidence>
<dbReference type="RefSeq" id="WP_099154855.1">
    <property type="nucleotide sequence ID" value="NZ_PDUD01000049.1"/>
</dbReference>
<keyword evidence="2" id="KW-0808">Transferase</keyword>
<dbReference type="CDD" id="cd04301">
    <property type="entry name" value="NAT_SF"/>
    <property type="match status" value="1"/>
</dbReference>
<protein>
    <submittedName>
        <fullName evidence="2">GNAT family N-acetyltransferase</fullName>
    </submittedName>
</protein>
<name>A0A2D0N097_FLAN2</name>
<evidence type="ECO:0000259" key="1">
    <source>
        <dbReference type="PROSITE" id="PS51186"/>
    </source>
</evidence>
<dbReference type="EMBL" id="PDUD01000049">
    <property type="protein sequence ID" value="PHN01808.1"/>
    <property type="molecule type" value="Genomic_DNA"/>
</dbReference>
<dbReference type="Proteomes" id="UP000223913">
    <property type="component" value="Unassembled WGS sequence"/>
</dbReference>
<sequence length="140" mass="16076">MSLTALAIRPIRPEDCRMISAAFTRQGWNKPVSQYERYCRLQNEGTRDVLLAEWDGDFAGYLTIQWISHYQPFREASIPEIVDFNVLKKYQRRGIGSALLDEAEMRIKRVSVRAGIGVGMTRDYGPAQILYVKRGYVPCV</sequence>
<dbReference type="InterPro" id="IPR000182">
    <property type="entry name" value="GNAT_dom"/>
</dbReference>
<proteinExistence type="predicted"/>
<dbReference type="Gene3D" id="3.40.630.30">
    <property type="match status" value="1"/>
</dbReference>
<accession>A0A2D0N097</accession>
<dbReference type="InterPro" id="IPR016181">
    <property type="entry name" value="Acyl_CoA_acyltransferase"/>
</dbReference>
<comment type="caution">
    <text evidence="2">The sequence shown here is derived from an EMBL/GenBank/DDBJ whole genome shotgun (WGS) entry which is preliminary data.</text>
</comment>
<gene>
    <name evidence="2" type="ORF">CRP01_35590</name>
</gene>